<dbReference type="OMA" id="SGPDWFY"/>
<dbReference type="PANTHER" id="PTHR28218">
    <property type="entry name" value="VPS4-ASSOCIATED PROTEIN 1"/>
    <property type="match status" value="1"/>
</dbReference>
<sequence>MINEYVSRKVSLKDINGCLICQKPTTTVLYNKSGPDWFYTCDIHLQDNPEFVKPIYGKDYETKTNRLKSVQQELHRIQKNNDPSSWDGWVGKLFIKKNKNQSPDKDKDKDKDENKDGDNNNNKVGNESTGNRSDMLQREYQTLLDELTHLKQNNRKYQLDNSLYENRVQRRIRTQRIKETYTATNPEELAQRLATFPNVPTDKP</sequence>
<evidence type="ECO:0008006" key="4">
    <source>
        <dbReference type="Google" id="ProtNLM"/>
    </source>
</evidence>
<organism evidence="2 3">
    <name type="scientific">Naumovozyma dairenensis (strain ATCC 10597 / BCRC 20456 / CBS 421 / NBRC 0211 / NRRL Y-12639)</name>
    <name type="common">Saccharomyces dairenensis</name>
    <dbReference type="NCBI Taxonomy" id="1071378"/>
    <lineage>
        <taxon>Eukaryota</taxon>
        <taxon>Fungi</taxon>
        <taxon>Dikarya</taxon>
        <taxon>Ascomycota</taxon>
        <taxon>Saccharomycotina</taxon>
        <taxon>Saccharomycetes</taxon>
        <taxon>Saccharomycetales</taxon>
        <taxon>Saccharomycetaceae</taxon>
        <taxon>Naumovozyma</taxon>
    </lineage>
</organism>
<protein>
    <recommendedName>
        <fullName evidence="4">VPS4-associated protein 1</fullName>
    </recommendedName>
</protein>
<accession>G0W673</accession>
<proteinExistence type="predicted"/>
<evidence type="ECO:0000313" key="3">
    <source>
        <dbReference type="Proteomes" id="UP000000689"/>
    </source>
</evidence>
<dbReference type="InterPro" id="IPR013640">
    <property type="entry name" value="Vfa1"/>
</dbReference>
<dbReference type="HOGENOM" id="CLU_088285_2_1_1"/>
<dbReference type="Pfam" id="PF08432">
    <property type="entry name" value="Vfa1"/>
    <property type="match status" value="1"/>
</dbReference>
<evidence type="ECO:0000256" key="1">
    <source>
        <dbReference type="SAM" id="MobiDB-lite"/>
    </source>
</evidence>
<evidence type="ECO:0000313" key="2">
    <source>
        <dbReference type="EMBL" id="CCD23284.1"/>
    </source>
</evidence>
<dbReference type="GO" id="GO:0007034">
    <property type="term" value="P:vacuolar transport"/>
    <property type="evidence" value="ECO:0007669"/>
    <property type="project" value="EnsemblFungi"/>
</dbReference>
<dbReference type="eggNOG" id="ENOG502RW3H">
    <property type="taxonomic scope" value="Eukaryota"/>
</dbReference>
<feature type="region of interest" description="Disordered" evidence="1">
    <location>
        <begin position="97"/>
        <end position="134"/>
    </location>
</feature>
<gene>
    <name evidence="2" type="primary">NDAI0B02490</name>
    <name evidence="2" type="ordered locus">NDAI_0B02490</name>
</gene>
<reference evidence="2 3" key="1">
    <citation type="journal article" date="2011" name="Proc. Natl. Acad. Sci. U.S.A.">
        <title>Evolutionary erosion of yeast sex chromosomes by mating-type switching accidents.</title>
        <authorList>
            <person name="Gordon J.L."/>
            <person name="Armisen D."/>
            <person name="Proux-Wera E."/>
            <person name="Oheigeartaigh S.S."/>
            <person name="Byrne K.P."/>
            <person name="Wolfe K.H."/>
        </authorList>
    </citation>
    <scope>NUCLEOTIDE SEQUENCE [LARGE SCALE GENOMIC DNA]</scope>
    <source>
        <strain evidence="3">ATCC 10597 / BCRC 20456 / CBS 421 / NBRC 0211 / NRRL Y-12639</strain>
    </source>
</reference>
<dbReference type="PANTHER" id="PTHR28218:SF1">
    <property type="entry name" value="VPS4-ASSOCIATED PROTEIN 1"/>
    <property type="match status" value="1"/>
</dbReference>
<keyword evidence="3" id="KW-1185">Reference proteome</keyword>
<dbReference type="Proteomes" id="UP000000689">
    <property type="component" value="Chromosome 2"/>
</dbReference>
<dbReference type="KEGG" id="ndi:NDAI_0B02490"/>
<feature type="compositionally biased region" description="Basic and acidic residues" evidence="1">
    <location>
        <begin position="102"/>
        <end position="118"/>
    </location>
</feature>
<dbReference type="GeneID" id="11498289"/>
<dbReference type="GO" id="GO:0005768">
    <property type="term" value="C:endosome"/>
    <property type="evidence" value="ECO:0007669"/>
    <property type="project" value="EnsemblFungi"/>
</dbReference>
<dbReference type="GO" id="GO:0001671">
    <property type="term" value="F:ATPase activator activity"/>
    <property type="evidence" value="ECO:0007669"/>
    <property type="project" value="EnsemblFungi"/>
</dbReference>
<dbReference type="AlphaFoldDB" id="G0W673"/>
<dbReference type="RefSeq" id="XP_003668527.1">
    <property type="nucleotide sequence ID" value="XM_003668479.1"/>
</dbReference>
<name>G0W673_NAUDC</name>
<feature type="compositionally biased region" description="Polar residues" evidence="1">
    <location>
        <begin position="124"/>
        <end position="134"/>
    </location>
</feature>
<dbReference type="EMBL" id="HE580268">
    <property type="protein sequence ID" value="CCD23284.1"/>
    <property type="molecule type" value="Genomic_DNA"/>
</dbReference>
<dbReference type="OrthoDB" id="2158714at2759"/>